<dbReference type="CDD" id="cd06974">
    <property type="entry name" value="TerD_like"/>
    <property type="match status" value="1"/>
</dbReference>
<evidence type="ECO:0000256" key="1">
    <source>
        <dbReference type="ARBA" id="ARBA00022686"/>
    </source>
</evidence>
<dbReference type="InterPro" id="IPR003325">
    <property type="entry name" value="TerD"/>
</dbReference>
<gene>
    <name evidence="3" type="ORF">HHU12_19245</name>
</gene>
<dbReference type="AlphaFoldDB" id="A0A7X9RWY0"/>
<dbReference type="Proteomes" id="UP000576082">
    <property type="component" value="Unassembled WGS sequence"/>
</dbReference>
<dbReference type="RefSeq" id="WP_169658361.1">
    <property type="nucleotide sequence ID" value="NZ_JABANE010000055.1"/>
</dbReference>
<dbReference type="PANTHER" id="PTHR32097">
    <property type="entry name" value="CAMP-BINDING PROTEIN 1-RELATED"/>
    <property type="match status" value="1"/>
</dbReference>
<dbReference type="GO" id="GO:0046690">
    <property type="term" value="P:response to tellurium ion"/>
    <property type="evidence" value="ECO:0007669"/>
    <property type="project" value="UniProtKB-KW"/>
</dbReference>
<dbReference type="EMBL" id="JABANE010000055">
    <property type="protein sequence ID" value="NME70119.1"/>
    <property type="molecule type" value="Genomic_DNA"/>
</dbReference>
<dbReference type="InterPro" id="IPR051324">
    <property type="entry name" value="Stress/Tellurium_Resist"/>
</dbReference>
<protein>
    <submittedName>
        <fullName evidence="3">TerD family protein</fullName>
    </submittedName>
</protein>
<sequence length="232" mass="25826">MAVKLVKGQKISLRKQSGETLTSFCVGANWGAIEAYVKVMEGGFLGFGQKEVERKKVINVDLDLSVLMLNGNGDVVDHIYSPEYNSRFLNQVGLPKGKLASRDYALKHSGDDMEGDIGGDDGLDNEVITVDLSKVSSEIQQIFFFLNNVGKEDFAQIPFAKIRMYEGTPTRVKQIQATYDVVSDGRYSHHRAMVMGKLYRHNAEWKFQAIGDPTTDAHIGETIGRILTQYAK</sequence>
<keyword evidence="1" id="KW-0778">Tellurium resistance</keyword>
<dbReference type="Gene3D" id="2.60.60.30">
    <property type="entry name" value="sav2460 like domains"/>
    <property type="match status" value="1"/>
</dbReference>
<keyword evidence="4" id="KW-1185">Reference proteome</keyword>
<feature type="domain" description="TerD" evidence="2">
    <location>
        <begin position="1"/>
        <end position="215"/>
    </location>
</feature>
<reference evidence="3 4" key="1">
    <citation type="submission" date="2020-04" db="EMBL/GenBank/DDBJ databases">
        <title>Flammeovirga sp. SR4, a novel species isolated from seawater.</title>
        <authorList>
            <person name="Wang X."/>
        </authorList>
    </citation>
    <scope>NUCLEOTIDE SEQUENCE [LARGE SCALE GENOMIC DNA]</scope>
    <source>
        <strain evidence="3 4">ATCC 23126</strain>
    </source>
</reference>
<organism evidence="3 4">
    <name type="scientific">Flammeovirga aprica JL-4</name>
    <dbReference type="NCBI Taxonomy" id="694437"/>
    <lineage>
        <taxon>Bacteria</taxon>
        <taxon>Pseudomonadati</taxon>
        <taxon>Bacteroidota</taxon>
        <taxon>Cytophagia</taxon>
        <taxon>Cytophagales</taxon>
        <taxon>Flammeovirgaceae</taxon>
        <taxon>Flammeovirga</taxon>
    </lineage>
</organism>
<evidence type="ECO:0000259" key="2">
    <source>
        <dbReference type="Pfam" id="PF02342"/>
    </source>
</evidence>
<evidence type="ECO:0000313" key="3">
    <source>
        <dbReference type="EMBL" id="NME70119.1"/>
    </source>
</evidence>
<accession>A0A7X9RWY0</accession>
<dbReference type="Pfam" id="PF02342">
    <property type="entry name" value="TerD"/>
    <property type="match status" value="1"/>
</dbReference>
<name>A0A7X9RWY0_9BACT</name>
<comment type="caution">
    <text evidence="3">The sequence shown here is derived from an EMBL/GenBank/DDBJ whole genome shotgun (WGS) entry which is preliminary data.</text>
</comment>
<evidence type="ECO:0000313" key="4">
    <source>
        <dbReference type="Proteomes" id="UP000576082"/>
    </source>
</evidence>
<proteinExistence type="predicted"/>
<dbReference type="PANTHER" id="PTHR32097:SF17">
    <property type="entry name" value="CAMP-BINDING PROTEIN 1-RELATED"/>
    <property type="match status" value="1"/>
</dbReference>